<feature type="domain" description="HTH crp-type" evidence="1">
    <location>
        <begin position="41"/>
        <end position="89"/>
    </location>
</feature>
<evidence type="ECO:0000313" key="2">
    <source>
        <dbReference type="EMBL" id="CRY95301.1"/>
    </source>
</evidence>
<dbReference type="EMBL" id="LN853216">
    <property type="protein sequence ID" value="CRY95301.1"/>
    <property type="molecule type" value="Genomic_DNA"/>
</dbReference>
<dbReference type="GO" id="GO:0003677">
    <property type="term" value="F:DNA binding"/>
    <property type="evidence" value="ECO:0007669"/>
    <property type="project" value="InterPro"/>
</dbReference>
<dbReference type="Pfam" id="PF13545">
    <property type="entry name" value="HTH_Crp_2"/>
    <property type="match status" value="1"/>
</dbReference>
<accession>A0A0H5Q023</accession>
<dbReference type="SUPFAM" id="SSF46785">
    <property type="entry name" value="Winged helix' DNA-binding domain"/>
    <property type="match status" value="1"/>
</dbReference>
<dbReference type="InterPro" id="IPR036390">
    <property type="entry name" value="WH_DNA-bd_sf"/>
</dbReference>
<organism evidence="2">
    <name type="scientific">uncultured prokaryote</name>
    <dbReference type="NCBI Taxonomy" id="198431"/>
    <lineage>
        <taxon>unclassified sequences</taxon>
        <taxon>environmental samples</taxon>
    </lineage>
</organism>
<proteinExistence type="predicted"/>
<reference evidence="2" key="2">
    <citation type="submission" date="2015-07" db="EMBL/GenBank/DDBJ databases">
        <title>Plasmids, circular viruses and viroids from rat gut.</title>
        <authorList>
            <person name="Jorgensen T.J."/>
            <person name="Hansen M.A."/>
            <person name="Xu Z."/>
            <person name="Tabak M.A."/>
            <person name="Sorensen S.J."/>
            <person name="Hansen L.H."/>
        </authorList>
    </citation>
    <scope>NUCLEOTIDE SEQUENCE</scope>
    <source>
        <plasmid evidence="2">pRGRH0585</plasmid>
    </source>
</reference>
<dbReference type="InterPro" id="IPR012318">
    <property type="entry name" value="HTH_CRP"/>
</dbReference>
<reference evidence="2" key="1">
    <citation type="submission" date="2015-06" db="EMBL/GenBank/DDBJ databases">
        <authorList>
            <person name="Joergensen T."/>
        </authorList>
    </citation>
    <scope>NUCLEOTIDE SEQUENCE</scope>
    <source>
        <plasmid evidence="2">pRGRH0585</plasmid>
    </source>
</reference>
<evidence type="ECO:0000259" key="1">
    <source>
        <dbReference type="Pfam" id="PF13545"/>
    </source>
</evidence>
<geneLocation type="plasmid" evidence="2">
    <name>pRGRH0585</name>
</geneLocation>
<dbReference type="InterPro" id="IPR036388">
    <property type="entry name" value="WH-like_DNA-bd_sf"/>
</dbReference>
<dbReference type="Gene3D" id="1.10.10.10">
    <property type="entry name" value="Winged helix-like DNA-binding domain superfamily/Winged helix DNA-binding domain"/>
    <property type="match status" value="1"/>
</dbReference>
<name>A0A0H5Q023_9ZZZZ</name>
<dbReference type="GO" id="GO:0006355">
    <property type="term" value="P:regulation of DNA-templated transcription"/>
    <property type="evidence" value="ECO:0007669"/>
    <property type="project" value="InterPro"/>
</dbReference>
<sequence>MAHKKIGAPDKRSAPNASWVQLQRSSLRDLEVLATQNPSACRLLFALVRHMDGQNAVVMSRETMGTIIGASRATAVRALAHLRQQRWVEIIKVGNLSAVVVNARVAWTQHSKLRHAAIFSATVIATADEQDADTLSMDREPLRRVPVLIPPELATIDEDRHAESGEQQHLPID</sequence>
<dbReference type="AlphaFoldDB" id="A0A0H5Q023"/>
<protein>
    <recommendedName>
        <fullName evidence="1">HTH crp-type domain-containing protein</fullName>
    </recommendedName>
</protein>
<keyword evidence="2" id="KW-0614">Plasmid</keyword>